<evidence type="ECO:0000313" key="3">
    <source>
        <dbReference type="Proteomes" id="UP001330812"/>
    </source>
</evidence>
<sequence length="49" mass="5138">MWAPVTVALLIGFFGNLSLDRVGTGVVFLILAVAVVVTTAVLHREKTAA</sequence>
<reference evidence="2 3" key="1">
    <citation type="journal article" date="2015" name="Int. J. Syst. Evol. Microbiol.">
        <title>Amycolatopsis rhabdoformis sp. nov., an actinomycete isolated from a tropical forest soil.</title>
        <authorList>
            <person name="Souza W.R."/>
            <person name="Silva R.E."/>
            <person name="Goodfellow M."/>
            <person name="Busarakam K."/>
            <person name="Figueiro F.S."/>
            <person name="Ferreira D."/>
            <person name="Rodrigues-Filho E."/>
            <person name="Moraes L.A.B."/>
            <person name="Zucchi T.D."/>
        </authorList>
    </citation>
    <scope>NUCLEOTIDE SEQUENCE [LARGE SCALE GENOMIC DNA]</scope>
    <source>
        <strain evidence="2 3">NCIMB 14900</strain>
    </source>
</reference>
<evidence type="ECO:0000313" key="2">
    <source>
        <dbReference type="EMBL" id="WSE26480.1"/>
    </source>
</evidence>
<dbReference type="Proteomes" id="UP001330812">
    <property type="component" value="Chromosome"/>
</dbReference>
<name>A0ABZ1HWZ5_9PSEU</name>
<keyword evidence="1" id="KW-0472">Membrane</keyword>
<proteinExistence type="predicted"/>
<evidence type="ECO:0000256" key="1">
    <source>
        <dbReference type="SAM" id="Phobius"/>
    </source>
</evidence>
<feature type="transmembrane region" description="Helical" evidence="1">
    <location>
        <begin position="22"/>
        <end position="42"/>
    </location>
</feature>
<keyword evidence="3" id="KW-1185">Reference proteome</keyword>
<accession>A0ABZ1HWZ5</accession>
<gene>
    <name evidence="2" type="ORF">VSH64_26755</name>
</gene>
<dbReference type="EMBL" id="CP142149">
    <property type="protein sequence ID" value="WSE26480.1"/>
    <property type="molecule type" value="Genomic_DNA"/>
</dbReference>
<organism evidence="2 3">
    <name type="scientific">Amycolatopsis rhabdoformis</name>
    <dbReference type="NCBI Taxonomy" id="1448059"/>
    <lineage>
        <taxon>Bacteria</taxon>
        <taxon>Bacillati</taxon>
        <taxon>Actinomycetota</taxon>
        <taxon>Actinomycetes</taxon>
        <taxon>Pseudonocardiales</taxon>
        <taxon>Pseudonocardiaceae</taxon>
        <taxon>Amycolatopsis</taxon>
    </lineage>
</organism>
<keyword evidence="1" id="KW-1133">Transmembrane helix</keyword>
<dbReference type="RefSeq" id="WP_326565451.1">
    <property type="nucleotide sequence ID" value="NZ_CP142149.1"/>
</dbReference>
<keyword evidence="1" id="KW-0812">Transmembrane</keyword>
<protein>
    <submittedName>
        <fullName evidence="2">Uncharacterized protein</fullName>
    </submittedName>
</protein>